<gene>
    <name evidence="2" type="ORF">TNIN_41591</name>
</gene>
<feature type="region of interest" description="Disordered" evidence="1">
    <location>
        <begin position="64"/>
        <end position="83"/>
    </location>
</feature>
<dbReference type="Proteomes" id="UP000886998">
    <property type="component" value="Unassembled WGS sequence"/>
</dbReference>
<dbReference type="AlphaFoldDB" id="A0A8X6YBM7"/>
<protein>
    <submittedName>
        <fullName evidence="2">Uncharacterized protein</fullName>
    </submittedName>
</protein>
<dbReference type="EMBL" id="BMAV01017078">
    <property type="protein sequence ID" value="GFY68454.1"/>
    <property type="molecule type" value="Genomic_DNA"/>
</dbReference>
<comment type="caution">
    <text evidence="2">The sequence shown here is derived from an EMBL/GenBank/DDBJ whole genome shotgun (WGS) entry which is preliminary data.</text>
</comment>
<accession>A0A8X6YBM7</accession>
<evidence type="ECO:0000313" key="3">
    <source>
        <dbReference type="Proteomes" id="UP000886998"/>
    </source>
</evidence>
<reference evidence="2" key="1">
    <citation type="submission" date="2020-08" db="EMBL/GenBank/DDBJ databases">
        <title>Multicomponent nature underlies the extraordinary mechanical properties of spider dragline silk.</title>
        <authorList>
            <person name="Kono N."/>
            <person name="Nakamura H."/>
            <person name="Mori M."/>
            <person name="Yoshida Y."/>
            <person name="Ohtoshi R."/>
            <person name="Malay A.D."/>
            <person name="Moran D.A.P."/>
            <person name="Tomita M."/>
            <person name="Numata K."/>
            <person name="Arakawa K."/>
        </authorList>
    </citation>
    <scope>NUCLEOTIDE SEQUENCE</scope>
</reference>
<feature type="compositionally biased region" description="Basic and acidic residues" evidence="1">
    <location>
        <begin position="68"/>
        <end position="83"/>
    </location>
</feature>
<name>A0A8X6YBM7_9ARAC</name>
<sequence length="83" mass="9619">MDKVMDDLPGSQMAYLDGHDIVENGVDGAVDKYHRFAEHEEPELHVAVYGKRVIYDQHPVWEPQGGEYGHDHSQHFHDLKEHK</sequence>
<evidence type="ECO:0000313" key="2">
    <source>
        <dbReference type="EMBL" id="GFY68454.1"/>
    </source>
</evidence>
<proteinExistence type="predicted"/>
<organism evidence="2 3">
    <name type="scientific">Trichonephila inaurata madagascariensis</name>
    <dbReference type="NCBI Taxonomy" id="2747483"/>
    <lineage>
        <taxon>Eukaryota</taxon>
        <taxon>Metazoa</taxon>
        <taxon>Ecdysozoa</taxon>
        <taxon>Arthropoda</taxon>
        <taxon>Chelicerata</taxon>
        <taxon>Arachnida</taxon>
        <taxon>Araneae</taxon>
        <taxon>Araneomorphae</taxon>
        <taxon>Entelegynae</taxon>
        <taxon>Araneoidea</taxon>
        <taxon>Nephilidae</taxon>
        <taxon>Trichonephila</taxon>
        <taxon>Trichonephila inaurata</taxon>
    </lineage>
</organism>
<evidence type="ECO:0000256" key="1">
    <source>
        <dbReference type="SAM" id="MobiDB-lite"/>
    </source>
</evidence>
<keyword evidence="3" id="KW-1185">Reference proteome</keyword>